<dbReference type="Proteomes" id="UP000184001">
    <property type="component" value="Unassembled WGS sequence"/>
</dbReference>
<keyword evidence="1" id="KW-1133">Transmembrane helix</keyword>
<gene>
    <name evidence="2" type="ORF">AB2Z07_10430</name>
    <name evidence="3" type="ORF">SAMN05660830_02537</name>
</gene>
<protein>
    <submittedName>
        <fullName evidence="3">Uncharacterized protein</fullName>
    </submittedName>
</protein>
<comment type="caution">
    <text evidence="3">The sequence shown here is derived from an EMBL/GenBank/DDBJ whole genome shotgun (WGS) entry which is preliminary data.</text>
</comment>
<evidence type="ECO:0000313" key="3">
    <source>
        <dbReference type="EMBL" id="SHJ47922.1"/>
    </source>
</evidence>
<evidence type="ECO:0000313" key="2">
    <source>
        <dbReference type="EMBL" id="MEZ6853940.1"/>
    </source>
</evidence>
<dbReference type="Proteomes" id="UP001568358">
    <property type="component" value="Unassembled WGS sequence"/>
</dbReference>
<proteinExistence type="predicted"/>
<dbReference type="EMBL" id="FQZR01000006">
    <property type="protein sequence ID" value="SHJ47922.1"/>
    <property type="molecule type" value="Genomic_DNA"/>
</dbReference>
<dbReference type="AlphaFoldDB" id="A0A8G2CB57"/>
<keyword evidence="1" id="KW-0812">Transmembrane</keyword>
<name>A0A8G2CB57_9BACT</name>
<keyword evidence="5" id="KW-1185">Reference proteome</keyword>
<reference evidence="2 5" key="2">
    <citation type="submission" date="2024-07" db="EMBL/GenBank/DDBJ databases">
        <title>Active virus-host system and metabolic interactions in a Lokiarchaeon culture.</title>
        <authorList>
            <person name="Ponce Toledo R.I."/>
            <person name="Rodrigues Oliveira T."/>
            <person name="Schleper C."/>
        </authorList>
    </citation>
    <scope>NUCLEOTIDE SEQUENCE [LARGE SCALE GENOMIC DNA]</scope>
    <source>
        <strain evidence="2 5">B35</strain>
    </source>
</reference>
<dbReference type="RefSeq" id="WP_019999774.1">
    <property type="nucleotide sequence ID" value="NZ_CP192217.1"/>
</dbReference>
<keyword evidence="1" id="KW-0472">Membrane</keyword>
<organism evidence="3 4">
    <name type="scientific">Halodesulfovibrio aestuarii</name>
    <dbReference type="NCBI Taxonomy" id="126333"/>
    <lineage>
        <taxon>Bacteria</taxon>
        <taxon>Pseudomonadati</taxon>
        <taxon>Thermodesulfobacteriota</taxon>
        <taxon>Desulfovibrionia</taxon>
        <taxon>Desulfovibrionales</taxon>
        <taxon>Desulfovibrionaceae</taxon>
        <taxon>Halodesulfovibrio</taxon>
    </lineage>
</organism>
<dbReference type="EMBL" id="JBFSOO010000007">
    <property type="protein sequence ID" value="MEZ6853940.1"/>
    <property type="molecule type" value="Genomic_DNA"/>
</dbReference>
<accession>A0A8G2CB57</accession>
<evidence type="ECO:0000313" key="4">
    <source>
        <dbReference type="Proteomes" id="UP000184001"/>
    </source>
</evidence>
<reference evidence="3 4" key="1">
    <citation type="submission" date="2016-11" db="EMBL/GenBank/DDBJ databases">
        <authorList>
            <person name="Varghese N."/>
            <person name="Submissions S."/>
        </authorList>
    </citation>
    <scope>NUCLEOTIDE SEQUENCE [LARGE SCALE GENOMIC DNA]</scope>
    <source>
        <strain evidence="3 4">DSM 17919</strain>
    </source>
</reference>
<evidence type="ECO:0000313" key="5">
    <source>
        <dbReference type="Proteomes" id="UP001568358"/>
    </source>
</evidence>
<sequence length="100" mass="11144">MENNMLSKLVHVLKKTHAMQVDVYLPSAWKQGIMHDVYAMTSIQRQSPFERFAPQVAMVAVIMLVVVSIPCVLTVNNALSLLDSQLIDAGRDSAQLYLSL</sequence>
<evidence type="ECO:0000256" key="1">
    <source>
        <dbReference type="SAM" id="Phobius"/>
    </source>
</evidence>
<feature type="transmembrane region" description="Helical" evidence="1">
    <location>
        <begin position="52"/>
        <end position="75"/>
    </location>
</feature>